<dbReference type="InterPro" id="IPR054539">
    <property type="entry name" value="Beta-prop_PDH"/>
</dbReference>
<evidence type="ECO:0000256" key="1">
    <source>
        <dbReference type="SAM" id="MobiDB-lite"/>
    </source>
</evidence>
<dbReference type="PANTHER" id="PTHR33546:SF1">
    <property type="entry name" value="LARGE, MULTIFUNCTIONAL SECRETED PROTEIN"/>
    <property type="match status" value="1"/>
</dbReference>
<protein>
    <submittedName>
        <fullName evidence="3">Oxidoreductase</fullName>
    </submittedName>
</protein>
<dbReference type="SUPFAM" id="SSF50952">
    <property type="entry name" value="Soluble quinoprotein glucose dehydrogenase"/>
    <property type="match status" value="1"/>
</dbReference>
<evidence type="ECO:0000313" key="4">
    <source>
        <dbReference type="Proteomes" id="UP000323708"/>
    </source>
</evidence>
<feature type="region of interest" description="Disordered" evidence="1">
    <location>
        <begin position="238"/>
        <end position="258"/>
    </location>
</feature>
<dbReference type="Pfam" id="PF22807">
    <property type="entry name" value="TrAA12"/>
    <property type="match status" value="1"/>
</dbReference>
<keyword evidence="4" id="KW-1185">Reference proteome</keyword>
<dbReference type="InterPro" id="IPR011042">
    <property type="entry name" value="6-blade_b-propeller_TolB-like"/>
</dbReference>
<proteinExistence type="predicted"/>
<organism evidence="3 4">
    <name type="scientific">Pseudohalioglobus sediminis</name>
    <dbReference type="NCBI Taxonomy" id="2606449"/>
    <lineage>
        <taxon>Bacteria</taxon>
        <taxon>Pseudomonadati</taxon>
        <taxon>Pseudomonadota</taxon>
        <taxon>Gammaproteobacteria</taxon>
        <taxon>Cellvibrionales</taxon>
        <taxon>Halieaceae</taxon>
        <taxon>Pseudohalioglobus</taxon>
    </lineage>
</organism>
<evidence type="ECO:0000259" key="2">
    <source>
        <dbReference type="Pfam" id="PF22807"/>
    </source>
</evidence>
<sequence length="382" mass="42163">MLANVMLGVEGPATSDSTARERLSLPPGFSLQVYADDVPGARMLSFTPAGDLLVSRPHKGDIVLLRRDANGDGRHDGRESVIGDLKRPHGMDFYRGWLYIAERDRVGRINFSSGRGIGRYREVLRELPGDGNHWSKTLRTGPDGLIYLTVGSTCNICEERDPRRATMMRFRPDGRDTEIVATGLRNSVGFDWAPWDGALYATDNGRDMLGDNFPACELNRIEQGKFYGWPYFNDANVPDPDMGPDPLSSQRTPSAPAHRFRAHNSPLGIRFVDTRGWPGDYDRVALVALHGSWNRSTPDGYKVVSLHFNGNGIEERDFLNGFLHDKTVLGRPVDVTQGPNGDIFVSDDYAGAVYRISVVAAGSKAVLATEGTRDRVNSAQPE</sequence>
<dbReference type="AlphaFoldDB" id="A0A5B0X2F3"/>
<dbReference type="PANTHER" id="PTHR33546">
    <property type="entry name" value="LARGE, MULTIFUNCTIONAL SECRETED PROTEIN-RELATED"/>
    <property type="match status" value="1"/>
</dbReference>
<name>A0A5B0X2F3_9GAMM</name>
<dbReference type="Proteomes" id="UP000323708">
    <property type="component" value="Unassembled WGS sequence"/>
</dbReference>
<evidence type="ECO:0000313" key="3">
    <source>
        <dbReference type="EMBL" id="KAA1192885.1"/>
    </source>
</evidence>
<dbReference type="EMBL" id="VTUX01000003">
    <property type="protein sequence ID" value="KAA1192885.1"/>
    <property type="molecule type" value="Genomic_DNA"/>
</dbReference>
<comment type="caution">
    <text evidence="3">The sequence shown here is derived from an EMBL/GenBank/DDBJ whole genome shotgun (WGS) entry which is preliminary data.</text>
</comment>
<dbReference type="InterPro" id="IPR011041">
    <property type="entry name" value="Quinoprot_gluc/sorb_DH_b-prop"/>
</dbReference>
<dbReference type="Gene3D" id="2.120.10.30">
    <property type="entry name" value="TolB, C-terminal domain"/>
    <property type="match status" value="1"/>
</dbReference>
<accession>A0A5B0X2F3</accession>
<gene>
    <name evidence="3" type="ORF">F0M18_07315</name>
</gene>
<reference evidence="3 4" key="1">
    <citation type="submission" date="2019-09" db="EMBL/GenBank/DDBJ databases">
        <authorList>
            <person name="Chen X.-Y."/>
        </authorList>
    </citation>
    <scope>NUCLEOTIDE SEQUENCE [LARGE SCALE GENOMIC DNA]</scope>
    <source>
        <strain evidence="3 4">NY5</strain>
    </source>
</reference>
<feature type="domain" description="Pyrroloquinoline quinone-dependent pyranose dehydrogenase beta-propeller" evidence="2">
    <location>
        <begin position="24"/>
        <end position="356"/>
    </location>
</feature>